<dbReference type="RefSeq" id="WP_110986852.1">
    <property type="nucleotide sequence ID" value="NZ_CAWNWM010000009.1"/>
</dbReference>
<organism evidence="1 2">
    <name type="scientific">Acaryochloris thomasi RCC1774</name>
    <dbReference type="NCBI Taxonomy" id="1764569"/>
    <lineage>
        <taxon>Bacteria</taxon>
        <taxon>Bacillati</taxon>
        <taxon>Cyanobacteriota</taxon>
        <taxon>Cyanophyceae</taxon>
        <taxon>Acaryochloridales</taxon>
        <taxon>Acaryochloridaceae</taxon>
        <taxon>Acaryochloris</taxon>
        <taxon>Acaryochloris thomasi</taxon>
    </lineage>
</organism>
<protein>
    <recommendedName>
        <fullName evidence="3">2OG-Fe dioxygenase family protein</fullName>
    </recommendedName>
</protein>
<name>A0A2W1JG21_9CYAN</name>
<dbReference type="Proteomes" id="UP000248857">
    <property type="component" value="Unassembled WGS sequence"/>
</dbReference>
<reference evidence="1 2" key="1">
    <citation type="journal article" date="2018" name="Sci. Rep.">
        <title>A novel species of the marine cyanobacterium Acaryochloris with a unique pigment content and lifestyle.</title>
        <authorList>
            <person name="Partensky F."/>
            <person name="Six C."/>
            <person name="Ratin M."/>
            <person name="Garczarek L."/>
            <person name="Vaulot D."/>
            <person name="Probert I."/>
            <person name="Calteau A."/>
            <person name="Gourvil P."/>
            <person name="Marie D."/>
            <person name="Grebert T."/>
            <person name="Bouchier C."/>
            <person name="Le Panse S."/>
            <person name="Gachenot M."/>
            <person name="Rodriguez F."/>
            <person name="Garrido J.L."/>
        </authorList>
    </citation>
    <scope>NUCLEOTIDE SEQUENCE [LARGE SCALE GENOMIC DNA]</scope>
    <source>
        <strain evidence="1 2">RCC1774</strain>
    </source>
</reference>
<dbReference type="GO" id="GO:0051213">
    <property type="term" value="F:dioxygenase activity"/>
    <property type="evidence" value="ECO:0007669"/>
    <property type="project" value="InterPro"/>
</dbReference>
<dbReference type="OrthoDB" id="6681382at2"/>
<dbReference type="AlphaFoldDB" id="A0A2W1JG21"/>
<sequence length="257" mass="28670">MQHVQELTIAPDKILENTLAVALPLLDQTEAQELISSCGELGPDPSSDYFTARTKNIAYVLCIGGEWYQIQAHCFTQPHQYNDFSGGYKRCYREMPKQFINCDATKKVLNAFKSTYSIPDNEPVLVQVQESHVTAQNEGQCLTGQGIHSDGADRAMLVCLQRDNIKGAANAIYADLEGQRLLINPFILNEGHAMLWHDNQVFHSVQPAQIADLGREGSRTVLIAHYPAVQYLRGTVNPNNTLGSNAVEDDRRLRDKL</sequence>
<dbReference type="InterPro" id="IPR018724">
    <property type="entry name" value="2OG-Fe_dioxygenase"/>
</dbReference>
<evidence type="ECO:0000313" key="1">
    <source>
        <dbReference type="EMBL" id="PZD72570.1"/>
    </source>
</evidence>
<gene>
    <name evidence="1" type="ORF">C1752_03405</name>
</gene>
<evidence type="ECO:0000313" key="2">
    <source>
        <dbReference type="Proteomes" id="UP000248857"/>
    </source>
</evidence>
<dbReference type="Gene3D" id="2.60.120.620">
    <property type="entry name" value="q2cbj1_9rhob like domain"/>
    <property type="match status" value="1"/>
</dbReference>
<proteinExistence type="predicted"/>
<dbReference type="EMBL" id="PQWO01000009">
    <property type="protein sequence ID" value="PZD72570.1"/>
    <property type="molecule type" value="Genomic_DNA"/>
</dbReference>
<evidence type="ECO:0008006" key="3">
    <source>
        <dbReference type="Google" id="ProtNLM"/>
    </source>
</evidence>
<keyword evidence="2" id="KW-1185">Reference proteome</keyword>
<dbReference type="Pfam" id="PF10014">
    <property type="entry name" value="2OG-Fe_Oxy_2"/>
    <property type="match status" value="1"/>
</dbReference>
<comment type="caution">
    <text evidence="1">The sequence shown here is derived from an EMBL/GenBank/DDBJ whole genome shotgun (WGS) entry which is preliminary data.</text>
</comment>
<accession>A0A2W1JG21</accession>